<feature type="coiled-coil region" evidence="1">
    <location>
        <begin position="1778"/>
        <end position="1839"/>
    </location>
</feature>
<dbReference type="InterPro" id="IPR045167">
    <property type="entry name" value="Hobbit"/>
</dbReference>
<proteinExistence type="predicted"/>
<keyword evidence="1" id="KW-0175">Coiled coil</keyword>
<feature type="transmembrane region" description="Helical" evidence="3">
    <location>
        <begin position="6"/>
        <end position="28"/>
    </location>
</feature>
<keyword evidence="3" id="KW-0812">Transmembrane</keyword>
<sequence length="2161" mass="244023">MHITTVISACSLIVIFICALLTIGSRFLSWYLSRHLRIRYGLKLKIGSIGFFTVQGLYLQLSDGTTLEVEKIWFSSNLFCKRYCSFLVVCLGDVRLQVHLSKLLESNPMHKVPPDKYVSVAPKRIQLSHRLTSIVKGASIHIFNVSVMQLGSPSLDCLLHTTAQELALHFLAQGSKCRASLNVTSAVVRIFQHPQDTNDSCLANVSVNVESSVTLSSKNIRHVHAITLCVRQPEVTLYDGFSAEKLLESFVPKGAFRRPSQDLELAHLVNQESEHADSTSESKLQSLLDICPEKASITIESSTIKVLRENWQRGLCLEMQSISGELLKGDLCSLSLSLGNMAVTSDHSKVLALNVADFKCKLQEKHADVNMRLTSFHIAYCEEDYWLRLLPSRDSQQPSKSPTKGISQWLLPLVVHATAELEDVSGSAKTLDCGQFSVGLVHARFTADAGMGCHEGGIGDMDISSELMLETVWCTMGTCELAKVQQLKRFHFWNVPLSAGMMLLKISLTAHDIRIQCMLCSVHWEINSQLADLLAKYRLKPRKATAAKGGTARALSLHLNMSDTDVFGITSLNTGLAVRVDSLNLDYGSDRTDVNVDGCAVSIVTPSGQHYTCVAASDVRLGAVYVKNARLNYKDNQKEVQLQFHEEVSLNWNTTFHMTTLTLVQEIKALKSSLKGPVEEDVGLETSAPPARRITYNICFQGQSDFEFILSHDHRVRFATCDLNVRLNPTARSANTEMLTIYFDHHPIFTFQQVQYTTIPAGQVSTFSRNTFKDLLLEQNNLWTLTIDEMHVVFPYGYNFAEAFSEQLVNIVKWLKLVHKRTKKPFTDASPLPSDFSIKVRLLTVEIGDDPFEVKLRDNYELLEDEYHESIKRKKVLDERIGLRTTHRMHPGLAKVSEVYASLTKKNADIYILRSRQLYSAADMRTHLVVWTFEQLDILALADPSYHGTDKVVKVIQQLDPESPYPEEGVEFSTLWCRTLNGSLKTMTCQLRDFPLLLVDWRDLNWWGILAGAEQEASPRAIRSSVVEVSKPWSNTTIYRSMPSLKYYHDLTWDMGSLRLTYGACWEPVVAQVNLAMESISRPSADKSPPLAWWDKVRLILHGRLTVSARQISMVQHVSLNPYNDTELFQVSWSNAIIEWTNGKIVMKVNLDAYVHTASRYNESCLLHVPDLKIAVKLDWACIGNPFDHHSVMPCAPDKIPEYSSNQEHDSYRAFRSQNLNVSLSLETKPVALETADSIPTLLLYSSTLKWIENLKAILGGLPRLTRRGPLFGNTKPRKTQLTRHLRSIQLAVSLHKFQVCFWTSLARQHGFELLGGRLQLSSEHTLGLEHIHDGLAHRPRAIWSVAYMNCELGDSEVWLYNINAKHLSEETGTEDAGEEETPEQDVAHESESSPQRRYFLSVSRVSYGRETKVRASDSQEEEDTPTHLLAVHGLRGAWTKHNRDVAFGLFDSYVGAKLLRRNLSTDALRGFWVDSQQQPPTEARPSPRLTRRRASPAVSMLEQLVSEGAGPRTVYTEDVEAPSAAEQLHGMTACQANDALHKNWLIELVNSQVMLRGCETSGYVIVSAAKAQILQRVHSPVWKENTLVSKTTWVGSLECMQYYATVDAGKPGLWDSDGVMWLTLDNIEERGCMVISDPPDLVGSGQSVGGVVSSTVGGAPDPGEAPLQLQRIISRCGCQFFYASYGEDVDPDSLEEVPPLVEEEEPWEQETAVDAFTLMHHDLEVCTNPLQYAMILDLLNNLLLYVEPHRREALARLQRMRFQLQLLSSGEDQRVPILQLQNQVRDLLSMQRHLEREAYKVQRSLHDNPDDEDLSGDLIHLEKEIQTCKEQLNATSEELAMMINCYRETQVAALKKCQRAADRDHKVSVIRRAEVCFKHARWRLTDVDGQLGIADLVLSNFLYSRVTNSNDSIEHLLELGYIKVTNLLPNQAYKEVLHPTELQPNVPWDRQRALRIFCRVRAPVGGISVKEHLELNLVPLTIGLTHAFTTRMIRFFFPGRDTEKTEEQPEEEPKQVERHTKKTKRSATLSSNRDDIEKMKERAEKNQTFLYIKIPEVPLRVSYKGEKEKNFEDLQDFALVLPTIELHNRTCTWLDLLMLIKTDVRKVLIPQAIKQKLQIKSNQASVEDSAQPQEEDKARLLLGAKLLGGPEKTAKKGFFK</sequence>
<feature type="region of interest" description="Disordered" evidence="2">
    <location>
        <begin position="1475"/>
        <end position="1494"/>
    </location>
</feature>
<accession>A0A2R5LDS7</accession>
<evidence type="ECO:0000313" key="5">
    <source>
        <dbReference type="EMBL" id="MBY07629.1"/>
    </source>
</evidence>
<feature type="region of interest" description="Disordered" evidence="2">
    <location>
        <begin position="2001"/>
        <end position="2038"/>
    </location>
</feature>
<feature type="region of interest" description="Disordered" evidence="2">
    <location>
        <begin position="1370"/>
        <end position="1397"/>
    </location>
</feature>
<dbReference type="EMBL" id="GGLE01003503">
    <property type="protein sequence ID" value="MBY07629.1"/>
    <property type="molecule type" value="Transcribed_RNA"/>
</dbReference>
<keyword evidence="3" id="KW-0472">Membrane</keyword>
<evidence type="ECO:0000259" key="4">
    <source>
        <dbReference type="SMART" id="SM01214"/>
    </source>
</evidence>
<feature type="domain" description="FMP27/BLTP2/Hobbit GFWDK motif-containing RBG unit" evidence="4">
    <location>
        <begin position="993"/>
        <end position="1125"/>
    </location>
</feature>
<organism evidence="5">
    <name type="scientific">Ornithodoros turicata</name>
    <dbReference type="NCBI Taxonomy" id="34597"/>
    <lineage>
        <taxon>Eukaryota</taxon>
        <taxon>Metazoa</taxon>
        <taxon>Ecdysozoa</taxon>
        <taxon>Arthropoda</taxon>
        <taxon>Chelicerata</taxon>
        <taxon>Arachnida</taxon>
        <taxon>Acari</taxon>
        <taxon>Parasitiformes</taxon>
        <taxon>Ixodida</taxon>
        <taxon>Ixodoidea</taxon>
        <taxon>Argasidae</taxon>
        <taxon>Ornithodorinae</taxon>
        <taxon>Ornithodoros</taxon>
    </lineage>
</organism>
<dbReference type="PANTHER" id="PTHR15678:SF6">
    <property type="entry name" value="BRIDGE-LIKE LIPID TRANSFER PROTEIN FAMILY MEMBER 2"/>
    <property type="match status" value="1"/>
</dbReference>
<evidence type="ECO:0000256" key="1">
    <source>
        <dbReference type="SAM" id="Coils"/>
    </source>
</evidence>
<feature type="compositionally biased region" description="Acidic residues" evidence="2">
    <location>
        <begin position="1372"/>
        <end position="1384"/>
    </location>
</feature>
<evidence type="ECO:0000256" key="2">
    <source>
        <dbReference type="SAM" id="MobiDB-lite"/>
    </source>
</evidence>
<reference evidence="5" key="1">
    <citation type="submission" date="2018-03" db="EMBL/GenBank/DDBJ databases">
        <title>The relapsing fever spirochete Borrelia turicatae persists in the highly oxidative environment of its soft-bodied tick vector.</title>
        <authorList>
            <person name="Bourret T.J."/>
            <person name="Boyle W.K."/>
            <person name="Valenzuela J.G."/>
            <person name="Oliveira F."/>
            <person name="Lopez J.E."/>
        </authorList>
    </citation>
    <scope>NUCLEOTIDE SEQUENCE</scope>
    <source>
        <strain evidence="5">Kansas strain/isolate</strain>
        <tissue evidence="5">Salivary glands</tissue>
    </source>
</reference>
<dbReference type="Pfam" id="PF10344">
    <property type="entry name" value="Hobbit"/>
    <property type="match status" value="2"/>
</dbReference>
<name>A0A2R5LDS7_9ACAR</name>
<evidence type="ECO:0000256" key="3">
    <source>
        <dbReference type="SAM" id="Phobius"/>
    </source>
</evidence>
<feature type="compositionally biased region" description="Basic and acidic residues" evidence="2">
    <location>
        <begin position="2001"/>
        <end position="2019"/>
    </location>
</feature>
<keyword evidence="3" id="KW-1133">Transmembrane helix</keyword>
<protein>
    <submittedName>
        <fullName evidence="5">Putative golgi-body localization protein</fullName>
    </submittedName>
</protein>
<dbReference type="SMART" id="SM01214">
    <property type="entry name" value="Fmp27_GFWDK"/>
    <property type="match status" value="1"/>
</dbReference>
<dbReference type="InterPro" id="IPR019441">
    <property type="entry name" value="FMP27/BLTP2/Hobbit_GFWDK_RBG"/>
</dbReference>
<dbReference type="PANTHER" id="PTHR15678">
    <property type="entry name" value="ANTIGEN MLAA-22-RELATED"/>
    <property type="match status" value="1"/>
</dbReference>